<protein>
    <submittedName>
        <fullName evidence="1">Uncharacterized protein</fullName>
    </submittedName>
</protein>
<dbReference type="AlphaFoldDB" id="A0AAU9MP64"/>
<organism evidence="1 2">
    <name type="scientific">Lactuca virosa</name>
    <dbReference type="NCBI Taxonomy" id="75947"/>
    <lineage>
        <taxon>Eukaryota</taxon>
        <taxon>Viridiplantae</taxon>
        <taxon>Streptophyta</taxon>
        <taxon>Embryophyta</taxon>
        <taxon>Tracheophyta</taxon>
        <taxon>Spermatophyta</taxon>
        <taxon>Magnoliopsida</taxon>
        <taxon>eudicotyledons</taxon>
        <taxon>Gunneridae</taxon>
        <taxon>Pentapetalae</taxon>
        <taxon>asterids</taxon>
        <taxon>campanulids</taxon>
        <taxon>Asterales</taxon>
        <taxon>Asteraceae</taxon>
        <taxon>Cichorioideae</taxon>
        <taxon>Cichorieae</taxon>
        <taxon>Lactucinae</taxon>
        <taxon>Lactuca</taxon>
    </lineage>
</organism>
<dbReference type="EMBL" id="CAKMRJ010001112">
    <property type="protein sequence ID" value="CAH1423750.1"/>
    <property type="molecule type" value="Genomic_DNA"/>
</dbReference>
<sequence>MQGRGRRNQPGSRPDFLWFSFLIVVAPEVLIQWIEKLSWLKERKVHIPAEINWSWMEEVGLSEALEPFLTKSFDGVQGRFICMAWRHLFHIQEPMYKELCVE</sequence>
<evidence type="ECO:0000313" key="1">
    <source>
        <dbReference type="EMBL" id="CAH1423750.1"/>
    </source>
</evidence>
<reference evidence="1 2" key="1">
    <citation type="submission" date="2022-01" db="EMBL/GenBank/DDBJ databases">
        <authorList>
            <person name="Xiong W."/>
            <person name="Schranz E."/>
        </authorList>
    </citation>
    <scope>NUCLEOTIDE SEQUENCE [LARGE SCALE GENOMIC DNA]</scope>
</reference>
<comment type="caution">
    <text evidence="1">The sequence shown here is derived from an EMBL/GenBank/DDBJ whole genome shotgun (WGS) entry which is preliminary data.</text>
</comment>
<proteinExistence type="predicted"/>
<name>A0AAU9MP64_9ASTR</name>
<dbReference type="Proteomes" id="UP001157418">
    <property type="component" value="Unassembled WGS sequence"/>
</dbReference>
<gene>
    <name evidence="1" type="ORF">LVIROSA_LOCUS11017</name>
</gene>
<keyword evidence="2" id="KW-1185">Reference proteome</keyword>
<accession>A0AAU9MP64</accession>
<evidence type="ECO:0000313" key="2">
    <source>
        <dbReference type="Proteomes" id="UP001157418"/>
    </source>
</evidence>